<sequence>MKNIGAAIAIGLALVITAIIAVSGIKQRNDYDDTIVVTGLGKKDFVSDLIVWSGSFSRLEMNLKEAYAKLDADREIIRKYFVEQGVKEAELVFSAVDISKDYEYEYLQNGNSNRVFRGYRLSQTVKIESKEVDKVENISREVTELINQGVEFNSNSPQFYYTGLSDLKLEMISAATKDGRLRAERIAENASATLGNLKEASMGVFQIIAQNSNEDYSWGGTYNTYAKKKTATITMRLEFAIR</sequence>
<dbReference type="Gene3D" id="3.30.110.170">
    <property type="entry name" value="Protein of unknown function (DUF541), domain 1"/>
    <property type="match status" value="1"/>
</dbReference>
<dbReference type="KEGG" id="oho:Oweho_2059"/>
<dbReference type="eggNOG" id="COG2859">
    <property type="taxonomic scope" value="Bacteria"/>
</dbReference>
<protein>
    <recommendedName>
        <fullName evidence="3">Periplasmic protein</fullName>
    </recommendedName>
</protein>
<dbReference type="HOGENOM" id="CLU_077423_0_0_10"/>
<dbReference type="EMBL" id="CP003156">
    <property type="protein sequence ID" value="AEV33035.1"/>
    <property type="molecule type" value="Genomic_DNA"/>
</dbReference>
<dbReference type="AlphaFoldDB" id="G8R3H9"/>
<organism evidence="1 2">
    <name type="scientific">Owenweeksia hongkongensis (strain DSM 17368 / CIP 108786 / JCM 12287 / NRRL B-23963 / UST20020801)</name>
    <dbReference type="NCBI Taxonomy" id="926562"/>
    <lineage>
        <taxon>Bacteria</taxon>
        <taxon>Pseudomonadati</taxon>
        <taxon>Bacteroidota</taxon>
        <taxon>Flavobacteriia</taxon>
        <taxon>Flavobacteriales</taxon>
        <taxon>Owenweeksiaceae</taxon>
        <taxon>Owenweeksia</taxon>
    </lineage>
</organism>
<dbReference type="GO" id="GO:0006974">
    <property type="term" value="P:DNA damage response"/>
    <property type="evidence" value="ECO:0007669"/>
    <property type="project" value="TreeGrafter"/>
</dbReference>
<dbReference type="PANTHER" id="PTHR34387:SF2">
    <property type="entry name" value="SLR1258 PROTEIN"/>
    <property type="match status" value="1"/>
</dbReference>
<dbReference type="Proteomes" id="UP000005631">
    <property type="component" value="Chromosome"/>
</dbReference>
<dbReference type="STRING" id="926562.Oweho_2059"/>
<reference evidence="1 2" key="1">
    <citation type="journal article" date="2012" name="Stand. Genomic Sci.">
        <title>Genome sequence of the orange-pigmented seawater bacterium Owenweeksia hongkongensis type strain (UST20020801(T)).</title>
        <authorList>
            <person name="Riedel T."/>
            <person name="Held B."/>
            <person name="Nolan M."/>
            <person name="Lucas S."/>
            <person name="Lapidus A."/>
            <person name="Tice H."/>
            <person name="Del Rio T.G."/>
            <person name="Cheng J.F."/>
            <person name="Han C."/>
            <person name="Tapia R."/>
            <person name="Goodwin L.A."/>
            <person name="Pitluck S."/>
            <person name="Liolios K."/>
            <person name="Mavromatis K."/>
            <person name="Pagani I."/>
            <person name="Ivanova N."/>
            <person name="Mikhailova N."/>
            <person name="Pati A."/>
            <person name="Chen A."/>
            <person name="Palaniappan K."/>
            <person name="Rohde M."/>
            <person name="Tindall B.J."/>
            <person name="Detter J.C."/>
            <person name="Goker M."/>
            <person name="Woyke T."/>
            <person name="Bristow J."/>
            <person name="Eisen J.A."/>
            <person name="Markowitz V."/>
            <person name="Hugenholtz P."/>
            <person name="Klenk H.P."/>
            <person name="Kyrpides N.C."/>
        </authorList>
    </citation>
    <scope>NUCLEOTIDE SEQUENCE</scope>
    <source>
        <strain evidence="2">DSM 17368 / JCM 12287 / NRRL B-23963</strain>
    </source>
</reference>
<name>G8R3H9_OWEHD</name>
<evidence type="ECO:0000313" key="2">
    <source>
        <dbReference type="Proteomes" id="UP000005631"/>
    </source>
</evidence>
<dbReference type="RefSeq" id="WP_014202385.1">
    <property type="nucleotide sequence ID" value="NC_016599.1"/>
</dbReference>
<dbReference type="Pfam" id="PF04402">
    <property type="entry name" value="SIMPL"/>
    <property type="match status" value="1"/>
</dbReference>
<evidence type="ECO:0008006" key="3">
    <source>
        <dbReference type="Google" id="ProtNLM"/>
    </source>
</evidence>
<evidence type="ECO:0000313" key="1">
    <source>
        <dbReference type="EMBL" id="AEV33035.1"/>
    </source>
</evidence>
<dbReference type="OrthoDB" id="9785289at2"/>
<proteinExistence type="predicted"/>
<gene>
    <name evidence="1" type="ordered locus">Oweho_2059</name>
</gene>
<dbReference type="PANTHER" id="PTHR34387">
    <property type="entry name" value="SLR1258 PROTEIN"/>
    <property type="match status" value="1"/>
</dbReference>
<dbReference type="PATRIC" id="fig|926562.3.peg.2070"/>
<dbReference type="PIRSF" id="PIRSF029033">
    <property type="entry name" value="UCP029033"/>
    <property type="match status" value="1"/>
</dbReference>
<keyword evidence="2" id="KW-1185">Reference proteome</keyword>
<dbReference type="InterPro" id="IPR016907">
    <property type="entry name" value="UCP029033"/>
</dbReference>
<dbReference type="InterPro" id="IPR052022">
    <property type="entry name" value="26kDa_periplasmic_antigen"/>
</dbReference>
<dbReference type="Gene3D" id="3.30.70.2970">
    <property type="entry name" value="Protein of unknown function (DUF541), domain 2"/>
    <property type="match status" value="1"/>
</dbReference>
<accession>G8R3H9</accession>
<dbReference type="InterPro" id="IPR007497">
    <property type="entry name" value="SIMPL/DUF541"/>
</dbReference>